<evidence type="ECO:0000313" key="4">
    <source>
        <dbReference type="Proteomes" id="UP000669179"/>
    </source>
</evidence>
<comment type="caution">
    <text evidence="3">The sequence shown here is derived from an EMBL/GenBank/DDBJ whole genome shotgun (WGS) entry which is preliminary data.</text>
</comment>
<accession>A0A939TBL9</accession>
<feature type="region of interest" description="Disordered" evidence="1">
    <location>
        <begin position="1"/>
        <end position="35"/>
    </location>
</feature>
<protein>
    <submittedName>
        <fullName evidence="3">DUF5005 domain-containing protein</fullName>
    </submittedName>
</protein>
<dbReference type="InterPro" id="IPR025442">
    <property type="entry name" value="DUF4185"/>
</dbReference>
<evidence type="ECO:0000259" key="2">
    <source>
        <dbReference type="Pfam" id="PF13810"/>
    </source>
</evidence>
<evidence type="ECO:0000256" key="1">
    <source>
        <dbReference type="SAM" id="MobiDB-lite"/>
    </source>
</evidence>
<dbReference type="AlphaFoldDB" id="A0A939TBL9"/>
<dbReference type="Proteomes" id="UP000669179">
    <property type="component" value="Unassembled WGS sequence"/>
</dbReference>
<organism evidence="3 4">
    <name type="scientific">Actinomadura barringtoniae</name>
    <dbReference type="NCBI Taxonomy" id="1427535"/>
    <lineage>
        <taxon>Bacteria</taxon>
        <taxon>Bacillati</taxon>
        <taxon>Actinomycetota</taxon>
        <taxon>Actinomycetes</taxon>
        <taxon>Streptosporangiales</taxon>
        <taxon>Thermomonosporaceae</taxon>
        <taxon>Actinomadura</taxon>
    </lineage>
</organism>
<gene>
    <name evidence="3" type="ORF">J4573_24705</name>
</gene>
<keyword evidence="4" id="KW-1185">Reference proteome</keyword>
<dbReference type="Pfam" id="PF13810">
    <property type="entry name" value="DUF4185"/>
    <property type="match status" value="1"/>
</dbReference>
<feature type="domain" description="DUF4185" evidence="2">
    <location>
        <begin position="120"/>
        <end position="379"/>
    </location>
</feature>
<evidence type="ECO:0000313" key="3">
    <source>
        <dbReference type="EMBL" id="MBO2450325.1"/>
    </source>
</evidence>
<sequence length="430" mass="47369">MRAVREVTLRETSTRSTIHLDNKSSNDQTSAVRRRSPWSGIAAGVLTLALSTTTFTTPAQARTATAPPKPGQPGTGLVCDGVRTPTFQSSAPDAGLNGQFTRYGNDNGRTDDWTGADGTYSTKLPDGRVAFVFSDTFLGKVNPDGGRSPVIEEGGTTPFLNNSFVIKDGKRFTTVHGGTKKDPKAVMPPRDSKHWYWAGDAITAGGKVQVTYQEYERFGDGIWDWRWLRNVVAKFKPNNLSKPESVTAIPSSTKIAWASWLERSGGTIYVYGVEDLGDTKYMHLARVRGGDLAKPWEFYKGDGTWSKTEADSARIMPGVANEYSVSRMGRAYMLITQDTTVKFNTAIVAYFSCSPQGPFTGKTTVYSTPETGAAGSYGNPNIFTYNAHAHPEMSSRNRIVVSYNVNSFVNTDHYKDTSIYRPRFIDLRFR</sequence>
<name>A0A939TBL9_9ACTN</name>
<reference evidence="3" key="1">
    <citation type="submission" date="2021-03" db="EMBL/GenBank/DDBJ databases">
        <authorList>
            <person name="Kanchanasin P."/>
            <person name="Saeng-In P."/>
            <person name="Phongsopitanun W."/>
            <person name="Yuki M."/>
            <person name="Kudo T."/>
            <person name="Ohkuma M."/>
            <person name="Tanasupawat S."/>
        </authorList>
    </citation>
    <scope>NUCLEOTIDE SEQUENCE</scope>
    <source>
        <strain evidence="3">GKU 128</strain>
    </source>
</reference>
<feature type="compositionally biased region" description="Basic and acidic residues" evidence="1">
    <location>
        <begin position="1"/>
        <end position="24"/>
    </location>
</feature>
<proteinExistence type="predicted"/>
<dbReference type="EMBL" id="JAGEOJ010000010">
    <property type="protein sequence ID" value="MBO2450325.1"/>
    <property type="molecule type" value="Genomic_DNA"/>
</dbReference>